<evidence type="ECO:0000256" key="4">
    <source>
        <dbReference type="ARBA" id="ARBA00022989"/>
    </source>
</evidence>
<evidence type="ECO:0000259" key="10">
    <source>
        <dbReference type="Pfam" id="PF00487"/>
    </source>
</evidence>
<dbReference type="Pfam" id="PF00487">
    <property type="entry name" value="FA_desaturase"/>
    <property type="match status" value="1"/>
</dbReference>
<dbReference type="Pfam" id="PF00173">
    <property type="entry name" value="Cyt-b5"/>
    <property type="match status" value="1"/>
</dbReference>
<feature type="domain" description="Fatty acid desaturase" evidence="10">
    <location>
        <begin position="164"/>
        <end position="423"/>
    </location>
</feature>
<protein>
    <submittedName>
        <fullName evidence="11">Uncharacterized protein</fullName>
    </submittedName>
</protein>
<dbReference type="InterPro" id="IPR001199">
    <property type="entry name" value="Cyt_B5-like_heme/steroid-bd"/>
</dbReference>
<feature type="transmembrane region" description="Helical" evidence="8">
    <location>
        <begin position="161"/>
        <end position="181"/>
    </location>
</feature>
<dbReference type="CDD" id="cd03506">
    <property type="entry name" value="Delta6-FADS-like"/>
    <property type="match status" value="1"/>
</dbReference>
<dbReference type="InterPro" id="IPR036400">
    <property type="entry name" value="Cyt_B5-like_heme/steroid_sf"/>
</dbReference>
<dbReference type="SUPFAM" id="SSF55856">
    <property type="entry name" value="Cytochrome b5-like heme/steroid binding domain"/>
    <property type="match status" value="1"/>
</dbReference>
<dbReference type="PANTHER" id="PTHR19353">
    <property type="entry name" value="FATTY ACID DESATURASE 2"/>
    <property type="match status" value="1"/>
</dbReference>
<proteinExistence type="inferred from homology"/>
<evidence type="ECO:0000256" key="7">
    <source>
        <dbReference type="ARBA" id="ARBA00023136"/>
    </source>
</evidence>
<keyword evidence="3 8" id="KW-0812">Transmembrane</keyword>
<feature type="transmembrane region" description="Helical" evidence="8">
    <location>
        <begin position="323"/>
        <end position="342"/>
    </location>
</feature>
<organism evidence="11 12">
    <name type="scientific">Cymbomonas tetramitiformis</name>
    <dbReference type="NCBI Taxonomy" id="36881"/>
    <lineage>
        <taxon>Eukaryota</taxon>
        <taxon>Viridiplantae</taxon>
        <taxon>Chlorophyta</taxon>
        <taxon>Pyramimonadophyceae</taxon>
        <taxon>Pyramimonadales</taxon>
        <taxon>Pyramimonadaceae</taxon>
        <taxon>Cymbomonas</taxon>
    </lineage>
</organism>
<evidence type="ECO:0000313" key="12">
    <source>
        <dbReference type="Proteomes" id="UP001190700"/>
    </source>
</evidence>
<dbReference type="GO" id="GO:0016717">
    <property type="term" value="F:oxidoreductase activity, acting on paired donors, with oxidation of a pair of donors resulting in the reduction of molecular oxygen to two molecules of water"/>
    <property type="evidence" value="ECO:0007669"/>
    <property type="project" value="TreeGrafter"/>
</dbReference>
<dbReference type="EMBL" id="LGRX02015631">
    <property type="protein sequence ID" value="KAK3263221.1"/>
    <property type="molecule type" value="Genomic_DNA"/>
</dbReference>
<dbReference type="AlphaFoldDB" id="A0AAE0KWE2"/>
<dbReference type="PANTHER" id="PTHR19353:SF88">
    <property type="entry name" value="DELTA(5) FATTY ACID DESATURASE FAT-4"/>
    <property type="match status" value="1"/>
</dbReference>
<evidence type="ECO:0000256" key="5">
    <source>
        <dbReference type="ARBA" id="ARBA00023002"/>
    </source>
</evidence>
<feature type="transmembrane region" description="Helical" evidence="8">
    <location>
        <begin position="267"/>
        <end position="287"/>
    </location>
</feature>
<keyword evidence="4 8" id="KW-1133">Transmembrane helix</keyword>
<sequence length="450" mass="50044">MGKGGNSGVQPAKTSDANSAEVLISGRFYDVSSFKHPGGSVIKFLTGNGGDATETFQEFHQRSKKADKVLKSLPSREATEKELAKAAKLANLKPGESPNATATDADVKKFSALSRDYAVLRKELEEEGFFKPSIPHVVYRVLEVVALFVAGALLINRAEAFSAVFFVGMALFGIAQGRCGWLMHEGGHYSLTGQIKTDKFLQEVIYGLGCGMSGGWWRSQHNKHHATPQKLKHDVDLNTLPLVAFVTDAPGAKSVPRSAILKAWIKYQAYLFAPVTCVLVGLGWTLALHPKHSVRTNNVVELFSMALRYAGVIALFSPKYGVLGALGIYLATFALATNYIFLNFAVSHTHLPTTQPDDYLHWVQYAASHTTNIQTSWWCDWWMAYLNFQIEHHLFPSMPQFRHRMVSPRVKAFFEKHGLVYDVRPYFGAMKDTFDNLQHVADELTVSKKE</sequence>
<dbReference type="PIRSF" id="PIRSF015921">
    <property type="entry name" value="FA_sphinglp_des"/>
    <property type="match status" value="1"/>
</dbReference>
<dbReference type="InterPro" id="IPR012171">
    <property type="entry name" value="Fatty_acid_desaturase"/>
</dbReference>
<comment type="caution">
    <text evidence="11">The sequence shown here is derived from an EMBL/GenBank/DDBJ whole genome shotgun (WGS) entry which is preliminary data.</text>
</comment>
<keyword evidence="5" id="KW-0560">Oxidoreductase</keyword>
<evidence type="ECO:0000313" key="11">
    <source>
        <dbReference type="EMBL" id="KAK3263221.1"/>
    </source>
</evidence>
<keyword evidence="6" id="KW-0443">Lipid metabolism</keyword>
<dbReference type="GO" id="GO:0006629">
    <property type="term" value="P:lipid metabolic process"/>
    <property type="evidence" value="ECO:0007669"/>
    <property type="project" value="UniProtKB-KW"/>
</dbReference>
<accession>A0AAE0KWE2</accession>
<reference evidence="11 12" key="1">
    <citation type="journal article" date="2015" name="Genome Biol. Evol.">
        <title>Comparative Genomics of a Bacterivorous Green Alga Reveals Evolutionary Causalities and Consequences of Phago-Mixotrophic Mode of Nutrition.</title>
        <authorList>
            <person name="Burns J.A."/>
            <person name="Paasch A."/>
            <person name="Narechania A."/>
            <person name="Kim E."/>
        </authorList>
    </citation>
    <scope>NUCLEOTIDE SEQUENCE [LARGE SCALE GENOMIC DNA]</scope>
    <source>
        <strain evidence="11 12">PLY_AMNH</strain>
    </source>
</reference>
<keyword evidence="7 8" id="KW-0472">Membrane</keyword>
<keyword evidence="12" id="KW-1185">Reference proteome</keyword>
<feature type="domain" description="Cytochrome b5 heme-binding" evidence="9">
    <location>
        <begin position="15"/>
        <end position="72"/>
    </location>
</feature>
<evidence type="ECO:0000256" key="2">
    <source>
        <dbReference type="ARBA" id="ARBA00009295"/>
    </source>
</evidence>
<evidence type="ECO:0000256" key="3">
    <source>
        <dbReference type="ARBA" id="ARBA00022692"/>
    </source>
</evidence>
<dbReference type="GO" id="GO:0016020">
    <property type="term" value="C:membrane"/>
    <property type="evidence" value="ECO:0007669"/>
    <property type="project" value="UniProtKB-SubCell"/>
</dbReference>
<feature type="transmembrane region" description="Helical" evidence="8">
    <location>
        <begin position="137"/>
        <end position="155"/>
    </location>
</feature>
<evidence type="ECO:0000256" key="6">
    <source>
        <dbReference type="ARBA" id="ARBA00023098"/>
    </source>
</evidence>
<evidence type="ECO:0000256" key="8">
    <source>
        <dbReference type="SAM" id="Phobius"/>
    </source>
</evidence>
<dbReference type="Gene3D" id="3.10.120.10">
    <property type="entry name" value="Cytochrome b5-like heme/steroid binding domain"/>
    <property type="match status" value="1"/>
</dbReference>
<gene>
    <name evidence="11" type="ORF">CYMTET_27960</name>
</gene>
<dbReference type="InterPro" id="IPR005804">
    <property type="entry name" value="FA_desaturase_dom"/>
</dbReference>
<name>A0AAE0KWE2_9CHLO</name>
<dbReference type="Proteomes" id="UP001190700">
    <property type="component" value="Unassembled WGS sequence"/>
</dbReference>
<comment type="similarity">
    <text evidence="2">Belongs to the fatty acid desaturase type 1 family.</text>
</comment>
<comment type="subcellular location">
    <subcellularLocation>
        <location evidence="1">Membrane</location>
        <topology evidence="1">Multi-pass membrane protein</topology>
    </subcellularLocation>
</comment>
<evidence type="ECO:0000259" key="9">
    <source>
        <dbReference type="Pfam" id="PF00173"/>
    </source>
</evidence>
<evidence type="ECO:0000256" key="1">
    <source>
        <dbReference type="ARBA" id="ARBA00004141"/>
    </source>
</evidence>